<evidence type="ECO:0000313" key="2">
    <source>
        <dbReference type="Proteomes" id="UP000001511"/>
    </source>
</evidence>
<dbReference type="AlphaFoldDB" id="D7E144"/>
<dbReference type="HOGENOM" id="CLU_2771760_0_0_3"/>
<keyword evidence="2" id="KW-1185">Reference proteome</keyword>
<dbReference type="Proteomes" id="UP000001511">
    <property type="component" value="Chromosome"/>
</dbReference>
<gene>
    <name evidence="1" type="ordered locus">Aazo_0719</name>
</gene>
<dbReference type="KEGG" id="naz:Aazo_0719"/>
<sequence>MFEKSCCTLLPIGYLAQRSEALRVIAQTLDSSPHFVPHGYSLRDYVGVIRQAWRSLSVPKGYKRQIILF</sequence>
<protein>
    <submittedName>
        <fullName evidence="1">Uncharacterized protein</fullName>
    </submittedName>
</protein>
<reference evidence="1 2" key="1">
    <citation type="journal article" date="2010" name="PLoS ONE">
        <title>Genome erosion in a nitrogen-fixing vertically transmitted endosymbiotic multicellular cyanobacterium.</title>
        <authorList>
            <person name="Ran L."/>
            <person name="Larsson J."/>
            <person name="Vigil-Stenman T."/>
            <person name="Nylander J.A."/>
            <person name="Ininbergs K."/>
            <person name="Zheng W.W."/>
            <person name="Lapidus A."/>
            <person name="Lowry S."/>
            <person name="Haselkorn R."/>
            <person name="Bergman B."/>
        </authorList>
    </citation>
    <scope>NUCLEOTIDE SEQUENCE [LARGE SCALE GENOMIC DNA]</scope>
    <source>
        <strain evidence="1 2">0708</strain>
    </source>
</reference>
<organism evidence="1 2">
    <name type="scientific">Nostoc azollae (strain 0708)</name>
    <name type="common">Anabaena azollae (strain 0708)</name>
    <dbReference type="NCBI Taxonomy" id="551115"/>
    <lineage>
        <taxon>Bacteria</taxon>
        <taxon>Bacillati</taxon>
        <taxon>Cyanobacteriota</taxon>
        <taxon>Cyanophyceae</taxon>
        <taxon>Nostocales</taxon>
        <taxon>Nostocaceae</taxon>
        <taxon>Trichormus</taxon>
    </lineage>
</organism>
<dbReference type="EMBL" id="CP002059">
    <property type="protein sequence ID" value="ADI63173.1"/>
    <property type="molecule type" value="Genomic_DNA"/>
</dbReference>
<proteinExistence type="predicted"/>
<accession>D7E144</accession>
<evidence type="ECO:0000313" key="1">
    <source>
        <dbReference type="EMBL" id="ADI63173.1"/>
    </source>
</evidence>
<name>D7E144_NOSA0</name>